<dbReference type="SUPFAM" id="SSF49562">
    <property type="entry name" value="C2 domain (Calcium/lipid-binding domain, CaLB)"/>
    <property type="match status" value="1"/>
</dbReference>
<sequence>METHKLEIILHSAKDLHVDKHLGTMDPYANVWFSGGGMTSAVRKTTVAKNANSCPVWEFPMEFNVVFPIKDDYILFCEIQHERKLLDRKIGEVQVSFKDLLAGDASRKNVSYPVKIQSGEVKGFIVLSHKFAEPIGKVTSPLQTKKKESETSGDLKSGKKNDAVKKEKKEREGKSGGKTFSDLKSGKKKEREEKSGGKTSGDIKSGKKNGDGKKKMTGKKNGEMIKRIAKSMGKKVATEAIMLAAV</sequence>
<feature type="region of interest" description="Disordered" evidence="1">
    <location>
        <begin position="141"/>
        <end position="225"/>
    </location>
</feature>
<feature type="compositionally biased region" description="Basic and acidic residues" evidence="1">
    <location>
        <begin position="204"/>
        <end position="225"/>
    </location>
</feature>
<evidence type="ECO:0000259" key="2">
    <source>
        <dbReference type="PROSITE" id="PS50004"/>
    </source>
</evidence>
<reference evidence="3" key="1">
    <citation type="journal article" date="2023" name="bioRxiv">
        <title>Improved chromosome-level genome assembly for marigold (Tagetes erecta).</title>
        <authorList>
            <person name="Jiang F."/>
            <person name="Yuan L."/>
            <person name="Wang S."/>
            <person name="Wang H."/>
            <person name="Xu D."/>
            <person name="Wang A."/>
            <person name="Fan W."/>
        </authorList>
    </citation>
    <scope>NUCLEOTIDE SEQUENCE</scope>
    <source>
        <strain evidence="3">WSJ</strain>
        <tissue evidence="3">Leaf</tissue>
    </source>
</reference>
<proteinExistence type="predicted"/>
<keyword evidence="4" id="KW-1185">Reference proteome</keyword>
<dbReference type="PANTHER" id="PTHR32246:SF124">
    <property type="entry name" value="C2 DOMAIN-CONTAINING PROTEIN"/>
    <property type="match status" value="1"/>
</dbReference>
<dbReference type="InterPro" id="IPR035892">
    <property type="entry name" value="C2_domain_sf"/>
</dbReference>
<evidence type="ECO:0000256" key="1">
    <source>
        <dbReference type="SAM" id="MobiDB-lite"/>
    </source>
</evidence>
<feature type="compositionally biased region" description="Basic and acidic residues" evidence="1">
    <location>
        <begin position="156"/>
        <end position="175"/>
    </location>
</feature>
<organism evidence="3 4">
    <name type="scientific">Tagetes erecta</name>
    <name type="common">African marigold</name>
    <dbReference type="NCBI Taxonomy" id="13708"/>
    <lineage>
        <taxon>Eukaryota</taxon>
        <taxon>Viridiplantae</taxon>
        <taxon>Streptophyta</taxon>
        <taxon>Embryophyta</taxon>
        <taxon>Tracheophyta</taxon>
        <taxon>Spermatophyta</taxon>
        <taxon>Magnoliopsida</taxon>
        <taxon>eudicotyledons</taxon>
        <taxon>Gunneridae</taxon>
        <taxon>Pentapetalae</taxon>
        <taxon>asterids</taxon>
        <taxon>campanulids</taxon>
        <taxon>Asterales</taxon>
        <taxon>Asteraceae</taxon>
        <taxon>Asteroideae</taxon>
        <taxon>Heliantheae alliance</taxon>
        <taxon>Tageteae</taxon>
        <taxon>Tagetes</taxon>
    </lineage>
</organism>
<name>A0AAD8KC78_TARER</name>
<dbReference type="Proteomes" id="UP001229421">
    <property type="component" value="Unassembled WGS sequence"/>
</dbReference>
<dbReference type="AlphaFoldDB" id="A0AAD8KC78"/>
<dbReference type="PANTHER" id="PTHR32246">
    <property type="entry name" value="INGRESSION PROTEIN FIC1"/>
    <property type="match status" value="1"/>
</dbReference>
<evidence type="ECO:0000313" key="3">
    <source>
        <dbReference type="EMBL" id="KAK1418943.1"/>
    </source>
</evidence>
<dbReference type="Pfam" id="PF00168">
    <property type="entry name" value="C2"/>
    <property type="match status" value="1"/>
</dbReference>
<evidence type="ECO:0000313" key="4">
    <source>
        <dbReference type="Proteomes" id="UP001229421"/>
    </source>
</evidence>
<gene>
    <name evidence="3" type="ORF">QVD17_28096</name>
</gene>
<dbReference type="EMBL" id="JAUHHV010000007">
    <property type="protein sequence ID" value="KAK1418943.1"/>
    <property type="molecule type" value="Genomic_DNA"/>
</dbReference>
<dbReference type="InterPro" id="IPR000008">
    <property type="entry name" value="C2_dom"/>
</dbReference>
<comment type="caution">
    <text evidence="3">The sequence shown here is derived from an EMBL/GenBank/DDBJ whole genome shotgun (WGS) entry which is preliminary data.</text>
</comment>
<dbReference type="Gene3D" id="2.60.40.150">
    <property type="entry name" value="C2 domain"/>
    <property type="match status" value="1"/>
</dbReference>
<accession>A0AAD8KC78</accession>
<feature type="domain" description="C2" evidence="2">
    <location>
        <begin position="1"/>
        <end position="112"/>
    </location>
</feature>
<protein>
    <recommendedName>
        <fullName evidence="2">C2 domain-containing protein</fullName>
    </recommendedName>
</protein>
<dbReference type="SMART" id="SM00239">
    <property type="entry name" value="C2"/>
    <property type="match status" value="1"/>
</dbReference>
<dbReference type="PROSITE" id="PS50004">
    <property type="entry name" value="C2"/>
    <property type="match status" value="1"/>
</dbReference>